<dbReference type="SUPFAM" id="SSF51735">
    <property type="entry name" value="NAD(P)-binding Rossmann-fold domains"/>
    <property type="match status" value="1"/>
</dbReference>
<evidence type="ECO:0000259" key="3">
    <source>
        <dbReference type="Pfam" id="PF01370"/>
    </source>
</evidence>
<dbReference type="InterPro" id="IPR006311">
    <property type="entry name" value="TAT_signal"/>
</dbReference>
<protein>
    <submittedName>
        <fullName evidence="4">Epimerase</fullName>
    </submittedName>
</protein>
<evidence type="ECO:0000256" key="2">
    <source>
        <dbReference type="SAM" id="SignalP"/>
    </source>
</evidence>
<dbReference type="PANTHER" id="PTHR48079">
    <property type="entry name" value="PROTEIN YEEZ"/>
    <property type="match status" value="1"/>
</dbReference>
<dbReference type="Proteomes" id="UP000295497">
    <property type="component" value="Chromosome"/>
</dbReference>
<evidence type="ECO:0000313" key="5">
    <source>
        <dbReference type="Proteomes" id="UP000295497"/>
    </source>
</evidence>
<keyword evidence="2" id="KW-0732">Signal</keyword>
<dbReference type="GO" id="GO:0004029">
    <property type="term" value="F:aldehyde dehydrogenase (NAD+) activity"/>
    <property type="evidence" value="ECO:0007669"/>
    <property type="project" value="TreeGrafter"/>
</dbReference>
<dbReference type="InterPro" id="IPR019546">
    <property type="entry name" value="TAT_signal_bac_arc"/>
</dbReference>
<reference evidence="4 5" key="1">
    <citation type="submission" date="2015-09" db="EMBL/GenBank/DDBJ databases">
        <title>Sorangium comparison.</title>
        <authorList>
            <person name="Zaburannyi N."/>
            <person name="Bunk B."/>
            <person name="Overmann J."/>
            <person name="Mueller R."/>
        </authorList>
    </citation>
    <scope>NUCLEOTIDE SEQUENCE [LARGE SCALE GENOMIC DNA]</scope>
    <source>
        <strain evidence="4 5">So ce836</strain>
    </source>
</reference>
<feature type="signal peptide" evidence="2">
    <location>
        <begin position="1"/>
        <end position="19"/>
    </location>
</feature>
<dbReference type="PROSITE" id="PS51318">
    <property type="entry name" value="TAT"/>
    <property type="match status" value="1"/>
</dbReference>
<name>A0A4V0NFH7_SORCE</name>
<feature type="compositionally biased region" description="Low complexity" evidence="1">
    <location>
        <begin position="46"/>
        <end position="64"/>
    </location>
</feature>
<dbReference type="AlphaFoldDB" id="A0A4V0NFH7"/>
<dbReference type="InterPro" id="IPR051783">
    <property type="entry name" value="NAD(P)-dependent_oxidoreduct"/>
</dbReference>
<dbReference type="GO" id="GO:0005737">
    <property type="term" value="C:cytoplasm"/>
    <property type="evidence" value="ECO:0007669"/>
    <property type="project" value="TreeGrafter"/>
</dbReference>
<sequence length="413" mass="43570">MPSSRRHFLSLTAAAGSMAALGCSSAPRPSPPAPAGAGPAPGGGQARAPAPASPQPTVSSGSSGKKTLLILGGTGFLGPAVVEAAKARGYTVTLFNRGKTRPHLFPDVEKLHGDRDPNKGDGLKALAGRAWDAVIDNSGYVPRIVKASAELLAPNVQQYVFISSLSAYATHTTPGADETAPIATMADPTVETMGKDFENYGPLKALCEQAAEAAMPGRVTRVRPGFIVGPEDPTDRFTYWPVRVERGGEVLAPGTPLDPIQIIDVRDLAAWLVAVVEARTTGIFNATGPGEPLTMGGLLDTCKAALASGANARFTWVSAKFLEKPGGEPVDLPIWAPAEGETQAFHLRSTERARKAGLTFRAVQETVKDTLSWWKTLPPERQAKPRAGLSPEREAELLRAWRAQPRKAGTLPQ</sequence>
<evidence type="ECO:0000313" key="4">
    <source>
        <dbReference type="EMBL" id="AUX29712.1"/>
    </source>
</evidence>
<dbReference type="PROSITE" id="PS51257">
    <property type="entry name" value="PROKAR_LIPOPROTEIN"/>
    <property type="match status" value="1"/>
</dbReference>
<organism evidence="4 5">
    <name type="scientific">Sorangium cellulosum</name>
    <name type="common">Polyangium cellulosum</name>
    <dbReference type="NCBI Taxonomy" id="56"/>
    <lineage>
        <taxon>Bacteria</taxon>
        <taxon>Pseudomonadati</taxon>
        <taxon>Myxococcota</taxon>
        <taxon>Polyangia</taxon>
        <taxon>Polyangiales</taxon>
        <taxon>Polyangiaceae</taxon>
        <taxon>Sorangium</taxon>
    </lineage>
</organism>
<dbReference type="Pfam" id="PF01370">
    <property type="entry name" value="Epimerase"/>
    <property type="match status" value="1"/>
</dbReference>
<dbReference type="NCBIfam" id="TIGR01409">
    <property type="entry name" value="TAT_signal_seq"/>
    <property type="match status" value="1"/>
</dbReference>
<dbReference type="CDD" id="cd05265">
    <property type="entry name" value="SDR_a1"/>
    <property type="match status" value="1"/>
</dbReference>
<feature type="region of interest" description="Disordered" evidence="1">
    <location>
        <begin position="20"/>
        <end position="64"/>
    </location>
</feature>
<dbReference type="RefSeq" id="WP_129573832.1">
    <property type="nucleotide sequence ID" value="NZ_CP012672.1"/>
</dbReference>
<evidence type="ECO:0000256" key="1">
    <source>
        <dbReference type="SAM" id="MobiDB-lite"/>
    </source>
</evidence>
<dbReference type="EMBL" id="CP012672">
    <property type="protein sequence ID" value="AUX29712.1"/>
    <property type="molecule type" value="Genomic_DNA"/>
</dbReference>
<gene>
    <name evidence="4" type="ORF">SOCE836_018030</name>
</gene>
<proteinExistence type="predicted"/>
<feature type="chain" id="PRO_5020407075" evidence="2">
    <location>
        <begin position="20"/>
        <end position="413"/>
    </location>
</feature>
<accession>A0A4V0NFH7</accession>
<dbReference type="PANTHER" id="PTHR48079:SF6">
    <property type="entry name" value="NAD(P)-BINDING DOMAIN-CONTAINING PROTEIN-RELATED"/>
    <property type="match status" value="1"/>
</dbReference>
<dbReference type="InterPro" id="IPR036291">
    <property type="entry name" value="NAD(P)-bd_dom_sf"/>
</dbReference>
<feature type="domain" description="NAD-dependent epimerase/dehydratase" evidence="3">
    <location>
        <begin position="69"/>
        <end position="285"/>
    </location>
</feature>
<dbReference type="Gene3D" id="3.40.50.720">
    <property type="entry name" value="NAD(P)-binding Rossmann-like Domain"/>
    <property type="match status" value="1"/>
</dbReference>
<dbReference type="InterPro" id="IPR001509">
    <property type="entry name" value="Epimerase_deHydtase"/>
</dbReference>